<gene>
    <name evidence="2" type="primary">si:dkey-245f22.3</name>
    <name evidence="2" type="synonym">si:dkey-13a21.3</name>
    <name evidence="2" type="synonym">zK13A21.3</name>
</gene>
<organism evidence="1 2">
    <name type="scientific">Danio rerio</name>
    <name type="common">Zebrafish</name>
    <name type="synonym">Brachydanio rerio</name>
    <dbReference type="NCBI Taxonomy" id="7955"/>
    <lineage>
        <taxon>Eukaryota</taxon>
        <taxon>Metazoa</taxon>
        <taxon>Chordata</taxon>
        <taxon>Craniata</taxon>
        <taxon>Vertebrata</taxon>
        <taxon>Euteleostomi</taxon>
        <taxon>Actinopterygii</taxon>
        <taxon>Neopterygii</taxon>
        <taxon>Teleostei</taxon>
        <taxon>Ostariophysi</taxon>
        <taxon>Cypriniformes</taxon>
        <taxon>Danionidae</taxon>
        <taxon>Danioninae</taxon>
        <taxon>Danio</taxon>
    </lineage>
</organism>
<sequence>MDCDHEDEHGGRSLTGSESSFREDEAQINSALAISTFQHSESSDNKEMESARTCLKDSKLSPTDDLSDGRENSCLISPLSKSKPLAFDVRIKEVPADVKTAFQDDLNPPVSNISDAFPVCVQLPANHLKNMATYKTTHRHRKISHCSSSTIRSGMSLRAPVEDLCASVLLACLFCRFWDCVLALGDGCQFCVASLCSSFCSSMCCCDPSSLEELIDLCPCCSCAEYVEACGCSCGENTFDCSICDLCLQTSECLELGMELSQLLFH</sequence>
<evidence type="ECO:0000313" key="1">
    <source>
        <dbReference type="Proteomes" id="UP000000437"/>
    </source>
</evidence>
<dbReference type="Proteomes" id="UP000000437">
    <property type="component" value="Chromosome 11"/>
</dbReference>
<accession>A0AC58GQD4</accession>
<protein>
    <submittedName>
        <fullName evidence="2">Uncharacterized protein isoform X1</fullName>
    </submittedName>
</protein>
<name>A0AC58GQD4_DANRE</name>
<proteinExistence type="predicted"/>
<evidence type="ECO:0000313" key="2">
    <source>
        <dbReference type="RefSeq" id="XP_073771944.1"/>
    </source>
</evidence>
<keyword evidence="1" id="KW-1185">Reference proteome</keyword>
<reference evidence="2" key="1">
    <citation type="submission" date="2025-08" db="UniProtKB">
        <authorList>
            <consortium name="RefSeq"/>
        </authorList>
    </citation>
    <scope>IDENTIFICATION</scope>
    <source>
        <strain evidence="2">Tuebingen</strain>
        <tissue evidence="2">Fibroblasts and whole tissue</tissue>
    </source>
</reference>
<dbReference type="RefSeq" id="XP_073771944.1">
    <property type="nucleotide sequence ID" value="XM_073915843.1"/>
</dbReference>